<organism evidence="1">
    <name type="scientific">Anguilla anguilla</name>
    <name type="common">European freshwater eel</name>
    <name type="synonym">Muraena anguilla</name>
    <dbReference type="NCBI Taxonomy" id="7936"/>
    <lineage>
        <taxon>Eukaryota</taxon>
        <taxon>Metazoa</taxon>
        <taxon>Chordata</taxon>
        <taxon>Craniata</taxon>
        <taxon>Vertebrata</taxon>
        <taxon>Euteleostomi</taxon>
        <taxon>Actinopterygii</taxon>
        <taxon>Neopterygii</taxon>
        <taxon>Teleostei</taxon>
        <taxon>Anguilliformes</taxon>
        <taxon>Anguillidae</taxon>
        <taxon>Anguilla</taxon>
    </lineage>
</organism>
<proteinExistence type="predicted"/>
<reference evidence="1" key="2">
    <citation type="journal article" date="2015" name="Fish Shellfish Immunol.">
        <title>Early steps in the European eel (Anguilla anguilla)-Vibrio vulnificus interaction in the gills: Role of the RtxA13 toxin.</title>
        <authorList>
            <person name="Callol A."/>
            <person name="Pajuelo D."/>
            <person name="Ebbesson L."/>
            <person name="Teles M."/>
            <person name="MacKenzie S."/>
            <person name="Amaro C."/>
        </authorList>
    </citation>
    <scope>NUCLEOTIDE SEQUENCE</scope>
</reference>
<protein>
    <submittedName>
        <fullName evidence="1">Uncharacterized protein</fullName>
    </submittedName>
</protein>
<dbReference type="AlphaFoldDB" id="A0A0E9PN46"/>
<sequence>MSIAASSIIPVHHFYLFKQVNDLATVPLFSVTEDMVPASTVLSQLLDLRITICYVFFNGLITKVISSGEEDHCVLLSFVTKGHFDQPECFFLLLREASH</sequence>
<dbReference type="EMBL" id="GBXM01102511">
    <property type="protein sequence ID" value="JAH06066.1"/>
    <property type="molecule type" value="Transcribed_RNA"/>
</dbReference>
<evidence type="ECO:0000313" key="1">
    <source>
        <dbReference type="EMBL" id="JAH06066.1"/>
    </source>
</evidence>
<reference evidence="1" key="1">
    <citation type="submission" date="2014-11" db="EMBL/GenBank/DDBJ databases">
        <authorList>
            <person name="Amaro Gonzalez C."/>
        </authorList>
    </citation>
    <scope>NUCLEOTIDE SEQUENCE</scope>
</reference>
<accession>A0A0E9PN46</accession>
<name>A0A0E9PN46_ANGAN</name>